<proteinExistence type="predicted"/>
<organism evidence="1">
    <name type="scientific">Sesamum radiatum</name>
    <name type="common">Black benniseed</name>
    <dbReference type="NCBI Taxonomy" id="300843"/>
    <lineage>
        <taxon>Eukaryota</taxon>
        <taxon>Viridiplantae</taxon>
        <taxon>Streptophyta</taxon>
        <taxon>Embryophyta</taxon>
        <taxon>Tracheophyta</taxon>
        <taxon>Spermatophyta</taxon>
        <taxon>Magnoliopsida</taxon>
        <taxon>eudicotyledons</taxon>
        <taxon>Gunneridae</taxon>
        <taxon>Pentapetalae</taxon>
        <taxon>asterids</taxon>
        <taxon>lamiids</taxon>
        <taxon>Lamiales</taxon>
        <taxon>Pedaliaceae</taxon>
        <taxon>Sesamum</taxon>
    </lineage>
</organism>
<evidence type="ECO:0000313" key="1">
    <source>
        <dbReference type="EMBL" id="KAL0408076.1"/>
    </source>
</evidence>
<sequence length="324" mass="36904">MKPIPSPISYSVSRTLEVQSAAVCDSQTPLQKFNALNNEDTTDSEDESCSDSCMDELIASLEREKRSRKWMFEADMLQAFQEDVELCMNAVGALYRQQIFTGKSAHGSSKHGVFSHIDSISLHLYVLYICEISSSGRPLAEYLIDGDLELRLKTSVSDVKEQCPDVLSKCRKLATIYLEKLFEIYCNREESFLWPNLTTISCTFSVHLIELKEERAMLLEEWLNTENSFGELADVDLFHGSCYHDFTLRCMLFFPPITPYVLYASELGLYNSMISSSLKPKLLVAGSHSDIAITCRYEQYINYLFLEETHSTNLKILEEAESCL</sequence>
<accession>A0AAW2TX55</accession>
<protein>
    <submittedName>
        <fullName evidence="1">Uncharacterized protein</fullName>
    </submittedName>
</protein>
<dbReference type="PANTHER" id="PTHR34380:SF1">
    <property type="entry name" value="OS01G0221300 PROTEIN"/>
    <property type="match status" value="1"/>
</dbReference>
<name>A0AAW2TX55_SESRA</name>
<comment type="caution">
    <text evidence="1">The sequence shown here is derived from an EMBL/GenBank/DDBJ whole genome shotgun (WGS) entry which is preliminary data.</text>
</comment>
<reference evidence="1" key="1">
    <citation type="submission" date="2020-06" db="EMBL/GenBank/DDBJ databases">
        <authorList>
            <person name="Li T."/>
            <person name="Hu X."/>
            <person name="Zhang T."/>
            <person name="Song X."/>
            <person name="Zhang H."/>
            <person name="Dai N."/>
            <person name="Sheng W."/>
            <person name="Hou X."/>
            <person name="Wei L."/>
        </authorList>
    </citation>
    <scope>NUCLEOTIDE SEQUENCE</scope>
    <source>
        <strain evidence="1">G02</strain>
        <tissue evidence="1">Leaf</tissue>
    </source>
</reference>
<gene>
    <name evidence="1" type="ORF">Sradi_1742000</name>
</gene>
<reference evidence="1" key="2">
    <citation type="journal article" date="2024" name="Plant">
        <title>Genomic evolution and insights into agronomic trait innovations of Sesamum species.</title>
        <authorList>
            <person name="Miao H."/>
            <person name="Wang L."/>
            <person name="Qu L."/>
            <person name="Liu H."/>
            <person name="Sun Y."/>
            <person name="Le M."/>
            <person name="Wang Q."/>
            <person name="Wei S."/>
            <person name="Zheng Y."/>
            <person name="Lin W."/>
            <person name="Duan Y."/>
            <person name="Cao H."/>
            <person name="Xiong S."/>
            <person name="Wang X."/>
            <person name="Wei L."/>
            <person name="Li C."/>
            <person name="Ma Q."/>
            <person name="Ju M."/>
            <person name="Zhao R."/>
            <person name="Li G."/>
            <person name="Mu C."/>
            <person name="Tian Q."/>
            <person name="Mei H."/>
            <person name="Zhang T."/>
            <person name="Gao T."/>
            <person name="Zhang H."/>
        </authorList>
    </citation>
    <scope>NUCLEOTIDE SEQUENCE</scope>
    <source>
        <strain evidence="1">G02</strain>
    </source>
</reference>
<dbReference type="PANTHER" id="PTHR34380">
    <property type="entry name" value="BNAA03G12380D PROTEIN"/>
    <property type="match status" value="1"/>
</dbReference>
<dbReference type="AlphaFoldDB" id="A0AAW2TX55"/>
<dbReference type="EMBL" id="JACGWJ010000007">
    <property type="protein sequence ID" value="KAL0408076.1"/>
    <property type="molecule type" value="Genomic_DNA"/>
</dbReference>